<evidence type="ECO:0000313" key="2">
    <source>
        <dbReference type="Proteomes" id="UP000192980"/>
    </source>
</evidence>
<accession>A0A1X7JWA1</accession>
<keyword evidence="2" id="KW-1185">Reference proteome</keyword>
<protein>
    <submittedName>
        <fullName evidence="1">Uncharacterized protein</fullName>
    </submittedName>
</protein>
<sequence>MKISGKAEIINVIKEAIESNLYSNAFAAKCEVIITETSIEFIPNSSLSDKDWFYFGYFVREYVK</sequence>
<dbReference type="EMBL" id="FXAU01000003">
    <property type="protein sequence ID" value="SMG32538.1"/>
    <property type="molecule type" value="Genomic_DNA"/>
</dbReference>
<gene>
    <name evidence="1" type="ORF">SAMN05660862_2267</name>
</gene>
<proteinExistence type="predicted"/>
<organism evidence="1 2">
    <name type="scientific">Sphingobacterium psychroaquaticum</name>
    <dbReference type="NCBI Taxonomy" id="561061"/>
    <lineage>
        <taxon>Bacteria</taxon>
        <taxon>Pseudomonadati</taxon>
        <taxon>Bacteroidota</taxon>
        <taxon>Sphingobacteriia</taxon>
        <taxon>Sphingobacteriales</taxon>
        <taxon>Sphingobacteriaceae</taxon>
        <taxon>Sphingobacterium</taxon>
    </lineage>
</organism>
<reference evidence="1 2" key="1">
    <citation type="submission" date="2017-04" db="EMBL/GenBank/DDBJ databases">
        <authorList>
            <person name="Afonso C.L."/>
            <person name="Miller P.J."/>
            <person name="Scott M.A."/>
            <person name="Spackman E."/>
            <person name="Goraichik I."/>
            <person name="Dimitrov K.M."/>
            <person name="Suarez D.L."/>
            <person name="Swayne D.E."/>
        </authorList>
    </citation>
    <scope>NUCLEOTIDE SEQUENCE [LARGE SCALE GENOMIC DNA]</scope>
    <source>
        <strain evidence="1 2">DSM 22418</strain>
    </source>
</reference>
<evidence type="ECO:0000313" key="1">
    <source>
        <dbReference type="EMBL" id="SMG32538.1"/>
    </source>
</evidence>
<dbReference type="Proteomes" id="UP000192980">
    <property type="component" value="Unassembled WGS sequence"/>
</dbReference>
<name>A0A1X7JWA1_9SPHI</name>
<dbReference type="AlphaFoldDB" id="A0A1X7JWA1"/>